<accession>L1JUK4</accession>
<dbReference type="EnsemblProtists" id="EKX52251">
    <property type="protein sequence ID" value="EKX52251"/>
    <property type="gene ID" value="GUITHDRAFT_102152"/>
</dbReference>
<keyword evidence="5" id="KW-1185">Reference proteome</keyword>
<feature type="compositionally biased region" description="Basic and acidic residues" evidence="1">
    <location>
        <begin position="360"/>
        <end position="373"/>
    </location>
</feature>
<proteinExistence type="predicted"/>
<reference evidence="3 5" key="1">
    <citation type="journal article" date="2012" name="Nature">
        <title>Algal genomes reveal evolutionary mosaicism and the fate of nucleomorphs.</title>
        <authorList>
            <consortium name="DOE Joint Genome Institute"/>
            <person name="Curtis B.A."/>
            <person name="Tanifuji G."/>
            <person name="Burki F."/>
            <person name="Gruber A."/>
            <person name="Irimia M."/>
            <person name="Maruyama S."/>
            <person name="Arias M.C."/>
            <person name="Ball S.G."/>
            <person name="Gile G.H."/>
            <person name="Hirakawa Y."/>
            <person name="Hopkins J.F."/>
            <person name="Kuo A."/>
            <person name="Rensing S.A."/>
            <person name="Schmutz J."/>
            <person name="Symeonidi A."/>
            <person name="Elias M."/>
            <person name="Eveleigh R.J."/>
            <person name="Herman E.K."/>
            <person name="Klute M.J."/>
            <person name="Nakayama T."/>
            <person name="Obornik M."/>
            <person name="Reyes-Prieto A."/>
            <person name="Armbrust E.V."/>
            <person name="Aves S.J."/>
            <person name="Beiko R.G."/>
            <person name="Coutinho P."/>
            <person name="Dacks J.B."/>
            <person name="Durnford D.G."/>
            <person name="Fast N.M."/>
            <person name="Green B.R."/>
            <person name="Grisdale C.J."/>
            <person name="Hempel F."/>
            <person name="Henrissat B."/>
            <person name="Hoppner M.P."/>
            <person name="Ishida K."/>
            <person name="Kim E."/>
            <person name="Koreny L."/>
            <person name="Kroth P.G."/>
            <person name="Liu Y."/>
            <person name="Malik S.B."/>
            <person name="Maier U.G."/>
            <person name="McRose D."/>
            <person name="Mock T."/>
            <person name="Neilson J.A."/>
            <person name="Onodera N.T."/>
            <person name="Poole A.M."/>
            <person name="Pritham E.J."/>
            <person name="Richards T.A."/>
            <person name="Rocap G."/>
            <person name="Roy S.W."/>
            <person name="Sarai C."/>
            <person name="Schaack S."/>
            <person name="Shirato S."/>
            <person name="Slamovits C.H."/>
            <person name="Spencer D.F."/>
            <person name="Suzuki S."/>
            <person name="Worden A.Z."/>
            <person name="Zauner S."/>
            <person name="Barry K."/>
            <person name="Bell C."/>
            <person name="Bharti A.K."/>
            <person name="Crow J.A."/>
            <person name="Grimwood J."/>
            <person name="Kramer R."/>
            <person name="Lindquist E."/>
            <person name="Lucas S."/>
            <person name="Salamov A."/>
            <person name="McFadden G.I."/>
            <person name="Lane C.E."/>
            <person name="Keeling P.J."/>
            <person name="Gray M.W."/>
            <person name="Grigoriev I.V."/>
            <person name="Archibald J.M."/>
        </authorList>
    </citation>
    <scope>NUCLEOTIDE SEQUENCE</scope>
    <source>
        <strain evidence="3 5">CCMP2712</strain>
    </source>
</reference>
<keyword evidence="2" id="KW-0472">Membrane</keyword>
<dbReference type="HOGENOM" id="CLU_627709_0_0_1"/>
<keyword evidence="2" id="KW-0812">Transmembrane</keyword>
<dbReference type="EMBL" id="JH992973">
    <property type="protein sequence ID" value="EKX52251.1"/>
    <property type="molecule type" value="Genomic_DNA"/>
</dbReference>
<name>L1JUK4_GUITC</name>
<feature type="compositionally biased region" description="Low complexity" evidence="1">
    <location>
        <begin position="79"/>
        <end position="114"/>
    </location>
</feature>
<evidence type="ECO:0000313" key="4">
    <source>
        <dbReference type="EnsemblProtists" id="EKX52251"/>
    </source>
</evidence>
<feature type="compositionally biased region" description="Polar residues" evidence="1">
    <location>
        <begin position="378"/>
        <end position="392"/>
    </location>
</feature>
<keyword evidence="2" id="KW-1133">Transmembrane helix</keyword>
<dbReference type="RefSeq" id="XP_005839231.1">
    <property type="nucleotide sequence ID" value="XM_005839174.1"/>
</dbReference>
<reference evidence="5" key="2">
    <citation type="submission" date="2012-11" db="EMBL/GenBank/DDBJ databases">
        <authorList>
            <person name="Kuo A."/>
            <person name="Curtis B.A."/>
            <person name="Tanifuji G."/>
            <person name="Burki F."/>
            <person name="Gruber A."/>
            <person name="Irimia M."/>
            <person name="Maruyama S."/>
            <person name="Arias M.C."/>
            <person name="Ball S.G."/>
            <person name="Gile G.H."/>
            <person name="Hirakawa Y."/>
            <person name="Hopkins J.F."/>
            <person name="Rensing S.A."/>
            <person name="Schmutz J."/>
            <person name="Symeonidi A."/>
            <person name="Elias M."/>
            <person name="Eveleigh R.J."/>
            <person name="Herman E.K."/>
            <person name="Klute M.J."/>
            <person name="Nakayama T."/>
            <person name="Obornik M."/>
            <person name="Reyes-Prieto A."/>
            <person name="Armbrust E.V."/>
            <person name="Aves S.J."/>
            <person name="Beiko R.G."/>
            <person name="Coutinho P."/>
            <person name="Dacks J.B."/>
            <person name="Durnford D.G."/>
            <person name="Fast N.M."/>
            <person name="Green B.R."/>
            <person name="Grisdale C."/>
            <person name="Hempe F."/>
            <person name="Henrissat B."/>
            <person name="Hoppner M.P."/>
            <person name="Ishida K.-I."/>
            <person name="Kim E."/>
            <person name="Koreny L."/>
            <person name="Kroth P.G."/>
            <person name="Liu Y."/>
            <person name="Malik S.-B."/>
            <person name="Maier U.G."/>
            <person name="McRose D."/>
            <person name="Mock T."/>
            <person name="Neilson J.A."/>
            <person name="Onodera N.T."/>
            <person name="Poole A.M."/>
            <person name="Pritham E.J."/>
            <person name="Richards T.A."/>
            <person name="Rocap G."/>
            <person name="Roy S.W."/>
            <person name="Sarai C."/>
            <person name="Schaack S."/>
            <person name="Shirato S."/>
            <person name="Slamovits C.H."/>
            <person name="Spencer D.F."/>
            <person name="Suzuki S."/>
            <person name="Worden A.Z."/>
            <person name="Zauner S."/>
            <person name="Barry K."/>
            <person name="Bell C."/>
            <person name="Bharti A.K."/>
            <person name="Crow J.A."/>
            <person name="Grimwood J."/>
            <person name="Kramer R."/>
            <person name="Lindquist E."/>
            <person name="Lucas S."/>
            <person name="Salamov A."/>
            <person name="McFadden G.I."/>
            <person name="Lane C.E."/>
            <person name="Keeling P.J."/>
            <person name="Gray M.W."/>
            <person name="Grigoriev I.V."/>
            <person name="Archibald J.M."/>
        </authorList>
    </citation>
    <scope>NUCLEOTIDE SEQUENCE</scope>
    <source>
        <strain evidence="5">CCMP2712</strain>
    </source>
</reference>
<dbReference type="Proteomes" id="UP000011087">
    <property type="component" value="Unassembled WGS sequence"/>
</dbReference>
<evidence type="ECO:0000313" key="5">
    <source>
        <dbReference type="Proteomes" id="UP000011087"/>
    </source>
</evidence>
<dbReference type="PaxDb" id="55529-EKX52251"/>
<dbReference type="GeneID" id="17308733"/>
<feature type="transmembrane region" description="Helical" evidence="2">
    <location>
        <begin position="327"/>
        <end position="348"/>
    </location>
</feature>
<evidence type="ECO:0000256" key="1">
    <source>
        <dbReference type="SAM" id="MobiDB-lite"/>
    </source>
</evidence>
<dbReference type="AlphaFoldDB" id="L1JUK4"/>
<dbReference type="Gene3D" id="2.60.220.30">
    <property type="match status" value="1"/>
</dbReference>
<organism evidence="3">
    <name type="scientific">Guillardia theta (strain CCMP2712)</name>
    <name type="common">Cryptophyte</name>
    <dbReference type="NCBI Taxonomy" id="905079"/>
    <lineage>
        <taxon>Eukaryota</taxon>
        <taxon>Cryptophyceae</taxon>
        <taxon>Pyrenomonadales</taxon>
        <taxon>Geminigeraceae</taxon>
        <taxon>Guillardia</taxon>
    </lineage>
</organism>
<gene>
    <name evidence="3" type="ORF">GUITHDRAFT_102152</name>
</gene>
<protein>
    <submittedName>
        <fullName evidence="3 4">Uncharacterized protein</fullName>
    </submittedName>
</protein>
<sequence>MQMRQGGEVAARRLGRVYSCSLLALGSERKSLSLVFLSLLLCHAILSPSMASPLGKFDDPDKYVQIMRKLLEANTTDQTNSTSELSTTNATSSSSNSLGTTSNSTNNDTSVKSNLNNTSIMNTSVFIDTSASFSPQTTAAPTTPATSTPSPVIPQLPIGASVIASETLTLPSDTVLQSQGFVMQFKAASYVNVGANIPAGAWPKDDRRVPTLTVVSLNLTAANITLPAASRVGGPVIEYGPSGIKFLLPVRLALPISSTTVLGKSEELVVHVYNQSSRMWERRPVTSKDVPTPPEGIVYGETMSFSMYAALVVPKQKSSKKCGDGCIAGAVIGSIVGFGVLVGGFWYFTQYQKMSSGGSDVEREESGRDESGRGRAPASSQPPATVLTLRQNTPRELHERTEEEEMEEDDRRANKSTKKESKEKEDSDEDDSHYYDV</sequence>
<evidence type="ECO:0000313" key="3">
    <source>
        <dbReference type="EMBL" id="EKX52251.1"/>
    </source>
</evidence>
<reference evidence="4" key="3">
    <citation type="submission" date="2015-06" db="UniProtKB">
        <authorList>
            <consortium name="EnsemblProtists"/>
        </authorList>
    </citation>
    <scope>IDENTIFICATION</scope>
</reference>
<feature type="region of interest" description="Disordered" evidence="1">
    <location>
        <begin position="357"/>
        <end position="437"/>
    </location>
</feature>
<evidence type="ECO:0000256" key="2">
    <source>
        <dbReference type="SAM" id="Phobius"/>
    </source>
</evidence>
<feature type="region of interest" description="Disordered" evidence="1">
    <location>
        <begin position="75"/>
        <end position="114"/>
    </location>
</feature>
<feature type="compositionally biased region" description="Basic and acidic residues" evidence="1">
    <location>
        <begin position="409"/>
        <end position="425"/>
    </location>
</feature>
<dbReference type="KEGG" id="gtt:GUITHDRAFT_102152"/>